<feature type="compositionally biased region" description="Polar residues" evidence="1">
    <location>
        <begin position="116"/>
        <end position="131"/>
    </location>
</feature>
<feature type="compositionally biased region" description="Polar residues" evidence="1">
    <location>
        <begin position="7"/>
        <end position="29"/>
    </location>
</feature>
<dbReference type="EMBL" id="JAFEKC020000017">
    <property type="protein sequence ID" value="KAK0510129.1"/>
    <property type="molecule type" value="Genomic_DNA"/>
</dbReference>
<organism evidence="2 3">
    <name type="scientific">Cladonia borealis</name>
    <dbReference type="NCBI Taxonomy" id="184061"/>
    <lineage>
        <taxon>Eukaryota</taxon>
        <taxon>Fungi</taxon>
        <taxon>Dikarya</taxon>
        <taxon>Ascomycota</taxon>
        <taxon>Pezizomycotina</taxon>
        <taxon>Lecanoromycetes</taxon>
        <taxon>OSLEUM clade</taxon>
        <taxon>Lecanoromycetidae</taxon>
        <taxon>Lecanorales</taxon>
        <taxon>Lecanorineae</taxon>
        <taxon>Cladoniaceae</taxon>
        <taxon>Cladonia</taxon>
    </lineage>
</organism>
<feature type="region of interest" description="Disordered" evidence="1">
    <location>
        <begin position="411"/>
        <end position="439"/>
    </location>
</feature>
<feature type="region of interest" description="Disordered" evidence="1">
    <location>
        <begin position="772"/>
        <end position="843"/>
    </location>
</feature>
<dbReference type="Proteomes" id="UP001166286">
    <property type="component" value="Unassembled WGS sequence"/>
</dbReference>
<feature type="region of interest" description="Disordered" evidence="1">
    <location>
        <begin position="1"/>
        <end position="212"/>
    </location>
</feature>
<feature type="compositionally biased region" description="Low complexity" evidence="1">
    <location>
        <begin position="383"/>
        <end position="394"/>
    </location>
</feature>
<protein>
    <submittedName>
        <fullName evidence="2">Uncharacterized protein</fullName>
    </submittedName>
</protein>
<feature type="compositionally biased region" description="Polar residues" evidence="1">
    <location>
        <begin position="427"/>
        <end position="439"/>
    </location>
</feature>
<feature type="compositionally biased region" description="Basic and acidic residues" evidence="1">
    <location>
        <begin position="817"/>
        <end position="838"/>
    </location>
</feature>
<feature type="region of interest" description="Disordered" evidence="1">
    <location>
        <begin position="579"/>
        <end position="599"/>
    </location>
</feature>
<proteinExistence type="predicted"/>
<feature type="compositionally biased region" description="Basic and acidic residues" evidence="1">
    <location>
        <begin position="582"/>
        <end position="591"/>
    </location>
</feature>
<feature type="region of interest" description="Disordered" evidence="1">
    <location>
        <begin position="954"/>
        <end position="979"/>
    </location>
</feature>
<gene>
    <name evidence="2" type="ORF">JMJ35_007523</name>
</gene>
<dbReference type="AlphaFoldDB" id="A0AA39QXJ6"/>
<feature type="compositionally biased region" description="Polar residues" evidence="1">
    <location>
        <begin position="36"/>
        <end position="45"/>
    </location>
</feature>
<reference evidence="2" key="1">
    <citation type="submission" date="2023-03" db="EMBL/GenBank/DDBJ databases">
        <title>Complete genome of Cladonia borealis.</title>
        <authorList>
            <person name="Park H."/>
        </authorList>
    </citation>
    <scope>NUCLEOTIDE SEQUENCE</scope>
    <source>
        <strain evidence="2">ANT050790</strain>
    </source>
</reference>
<feature type="compositionally biased region" description="Low complexity" evidence="1">
    <location>
        <begin position="655"/>
        <end position="670"/>
    </location>
</feature>
<sequence length="979" mass="105002">MDLGRILNSSPNGSHPSEASAGNSASNLRQLAEIASASTPSTNIHETAAMTDGTAPEQNATANDALPYPGFDPDYDDERRSAPEVEAGPDNGLPTPPPPGKSSVRKEPPKAKPTPRTISSANSQRNDTSPAAPTPVINVHRTTAASSSGAQRPISPRLQRGSSLASFSGTNIYGRASGSVRDGPRNIPPPPGPTHPRTSRQPDLAARSSNGVPDDVEIIKEIINVDASVARPKTVARDSNQTLDDVEIIKEVIDVDASVARPNTVARSSNRIPDIAEIIDVDASVTRPDAAARSSNLIPDVAEIIDVDAPVRRPNTVARDSNRIPDIAEIIDVDASVTRPDAAARSSNRIPDVAEIVDADAWEARRRTQSAPPPSDLSVQIGSSAPVSPVQASSRTQSLSELEQNAVDFLASNSRRRDIPQGHLGSRTGSYATVQDNNPFPGQETEPCYCLNIDIALHNDYDADFGVWLLFAAVDKCHKADDIRKGKQRKDEAPLSSLIASIENDSSTECESCDEECEVCDEDAANLEYIYTEMAPRNGNELQTIRAHLGDAVWALIGNRPGPVSDSHKWKRACGRCNPCSEEQREEDREQTIPLEEDREQTIPLEEAAVDDKKNGIVGAAAYNPDLYTTTSSMRETRIKPAPPKAKSKDKAMASNLSSSSPSDQAPSSHSKGKGKEKANGDGNSNQSHPTLHLASVRATSSRPIGRSTREANISVNGNARGIQARPPSPIRTSLRNRQLFGPQPLPPLPPLAPLPVIASSSHRSQLYVPSPLGQTIDLSSNATTPEPVQTSSNNKRKGGGNENDEQGSRGGKKEKKKNESSDCKENGKANDKRKASEAVDEDADAACIRVTRPRRNVVSNPSTVFHMSGALQNNQTSASSSGTLAANTSRTLASSSGTRLSNLRIPGRDVVAANVPDAVVARSNVAPPRDEGERERERRIRLILRVAEEADPEHPGHEMYLTGRAMGRQRGKESRRRE</sequence>
<evidence type="ECO:0000256" key="1">
    <source>
        <dbReference type="SAM" id="MobiDB-lite"/>
    </source>
</evidence>
<feature type="region of interest" description="Disordered" evidence="1">
    <location>
        <begin position="632"/>
        <end position="750"/>
    </location>
</feature>
<feature type="compositionally biased region" description="Polar residues" evidence="1">
    <location>
        <begin position="773"/>
        <end position="794"/>
    </location>
</feature>
<feature type="region of interest" description="Disordered" evidence="1">
    <location>
        <begin position="364"/>
        <end position="398"/>
    </location>
</feature>
<evidence type="ECO:0000313" key="3">
    <source>
        <dbReference type="Proteomes" id="UP001166286"/>
    </source>
</evidence>
<comment type="caution">
    <text evidence="2">The sequence shown here is derived from an EMBL/GenBank/DDBJ whole genome shotgun (WGS) entry which is preliminary data.</text>
</comment>
<name>A0AA39QXJ6_9LECA</name>
<feature type="compositionally biased region" description="Polar residues" evidence="1">
    <location>
        <begin position="160"/>
        <end position="171"/>
    </location>
</feature>
<evidence type="ECO:0000313" key="2">
    <source>
        <dbReference type="EMBL" id="KAK0510129.1"/>
    </source>
</evidence>
<feature type="compositionally biased region" description="Polar residues" evidence="1">
    <location>
        <begin position="140"/>
        <end position="150"/>
    </location>
</feature>
<keyword evidence="3" id="KW-1185">Reference proteome</keyword>
<accession>A0AA39QXJ6</accession>